<evidence type="ECO:0000259" key="5">
    <source>
        <dbReference type="Pfam" id="PF25553"/>
    </source>
</evidence>
<dbReference type="PANTHER" id="PTHR31060:SF6">
    <property type="entry name" value="EXPRESSED PROTEIN"/>
    <property type="match status" value="1"/>
</dbReference>
<comment type="function">
    <text evidence="1">May act as a substrate-specific adapter of an E3 ubiquitin-protein ligase complex (CUL3-RBX1-BTB) which mediates the ubiquitination and subsequent proteasomal degradation of target proteins.</text>
</comment>
<feature type="compositionally biased region" description="Low complexity" evidence="4">
    <location>
        <begin position="28"/>
        <end position="37"/>
    </location>
</feature>
<dbReference type="PANTHER" id="PTHR31060">
    <property type="entry name" value="OSJNBA0011J08.25 PROTEIN-RELATED"/>
    <property type="match status" value="1"/>
</dbReference>
<dbReference type="Pfam" id="PF25553">
    <property type="entry name" value="BTB-POZ_ANK-like"/>
    <property type="match status" value="1"/>
</dbReference>
<dbReference type="UniPathway" id="UPA00143"/>
<dbReference type="GO" id="GO:0016567">
    <property type="term" value="P:protein ubiquitination"/>
    <property type="evidence" value="ECO:0007669"/>
    <property type="project" value="UniProtKB-UniPathway"/>
</dbReference>
<dbReference type="InterPro" id="IPR058039">
    <property type="entry name" value="At3g05675-like_ankyrin"/>
</dbReference>
<comment type="pathway">
    <text evidence="2">Protein modification; protein ubiquitination.</text>
</comment>
<evidence type="ECO:0000256" key="4">
    <source>
        <dbReference type="SAM" id="MobiDB-lite"/>
    </source>
</evidence>
<keyword evidence="7" id="KW-1185">Reference proteome</keyword>
<dbReference type="Gene3D" id="3.30.710.10">
    <property type="entry name" value="Potassium Channel Kv1.1, Chain A"/>
    <property type="match status" value="1"/>
</dbReference>
<organism evidence="6 7">
    <name type="scientific">Musa balbisiana</name>
    <name type="common">Banana</name>
    <dbReference type="NCBI Taxonomy" id="52838"/>
    <lineage>
        <taxon>Eukaryota</taxon>
        <taxon>Viridiplantae</taxon>
        <taxon>Streptophyta</taxon>
        <taxon>Embryophyta</taxon>
        <taxon>Tracheophyta</taxon>
        <taxon>Spermatophyta</taxon>
        <taxon>Magnoliopsida</taxon>
        <taxon>Liliopsida</taxon>
        <taxon>Zingiberales</taxon>
        <taxon>Musaceae</taxon>
        <taxon>Musa</taxon>
    </lineage>
</organism>
<dbReference type="InterPro" id="IPR011333">
    <property type="entry name" value="SKP1/BTB/POZ_sf"/>
</dbReference>
<accession>A0A4S8JM52</accession>
<gene>
    <name evidence="6" type="ORF">C4D60_Mb01t05740</name>
</gene>
<evidence type="ECO:0000313" key="6">
    <source>
        <dbReference type="EMBL" id="THU62494.1"/>
    </source>
</evidence>
<evidence type="ECO:0000313" key="7">
    <source>
        <dbReference type="Proteomes" id="UP000317650"/>
    </source>
</evidence>
<evidence type="ECO:0000256" key="1">
    <source>
        <dbReference type="ARBA" id="ARBA00002668"/>
    </source>
</evidence>
<dbReference type="AlphaFoldDB" id="A0A4S8JM52"/>
<sequence>MSLRKRQRVGSSGHLSSLDGALAEERSSPSPFRSPAFDPGGFNDPPFSDVLLHLQFDPDHDPDPDAYHSCLDLHVQSAALCRSDYFAALLSDRWQRPSASSGDAIPHRVTLKIPRDDDRHRQGPFDAHVAVIRLLHTLDFSGAVASVTDALEMMPVALEFLFEDCVRACVRFLEAMPWTEEEEERVLTLIPFLGEEESRELVARVSPMVAASGDWKSMSEEMLHGLIDVAIRRHPNVATVKAFVAKILKDFPYRESVQRVLDQAFLSSLETVKDYLGKYASPDVRVAEDSDEREAIQRLNLHAVMSNLKHLHWLVERIIEVRVADTAVREWSEQEALAADLMKTFRDDTWKNIAPGLPLLVTRCSYRLADAVASGATLAPRQVRMKIVRNWLPVLNVLRDTFSPLPSGYRTLYPDLEETFLKIISTLPLSDAQELLQQCLSFSTRNLDDCPHLTSAFKTWFRRANRPPHDYRTN</sequence>
<name>A0A4S8JM52_MUSBA</name>
<dbReference type="Proteomes" id="UP000317650">
    <property type="component" value="Chromosome 1"/>
</dbReference>
<evidence type="ECO:0000256" key="2">
    <source>
        <dbReference type="ARBA" id="ARBA00004906"/>
    </source>
</evidence>
<protein>
    <recommendedName>
        <fullName evidence="5">At3g05675-like ankyrin-like domain-containing protein</fullName>
    </recommendedName>
</protein>
<keyword evidence="3" id="KW-0833">Ubl conjugation pathway</keyword>
<dbReference type="EMBL" id="PYDT01000004">
    <property type="protein sequence ID" value="THU62494.1"/>
    <property type="molecule type" value="Genomic_DNA"/>
</dbReference>
<feature type="domain" description="At3g05675-like ankyrin-like" evidence="5">
    <location>
        <begin position="291"/>
        <end position="464"/>
    </location>
</feature>
<proteinExistence type="predicted"/>
<comment type="caution">
    <text evidence="6">The sequence shown here is derived from an EMBL/GenBank/DDBJ whole genome shotgun (WGS) entry which is preliminary data.</text>
</comment>
<dbReference type="InterPro" id="IPR038920">
    <property type="entry name" value="At3g05675-like"/>
</dbReference>
<feature type="region of interest" description="Disordered" evidence="4">
    <location>
        <begin position="1"/>
        <end position="39"/>
    </location>
</feature>
<reference evidence="6 7" key="1">
    <citation type="journal article" date="2019" name="Nat. Plants">
        <title>Genome sequencing of Musa balbisiana reveals subgenome evolution and function divergence in polyploid bananas.</title>
        <authorList>
            <person name="Yao X."/>
        </authorList>
    </citation>
    <scope>NUCLEOTIDE SEQUENCE [LARGE SCALE GENOMIC DNA]</scope>
    <source>
        <strain evidence="7">cv. DH-PKW</strain>
        <tissue evidence="6">Leaves</tissue>
    </source>
</reference>
<evidence type="ECO:0000256" key="3">
    <source>
        <dbReference type="ARBA" id="ARBA00022786"/>
    </source>
</evidence>